<dbReference type="RefSeq" id="WP_218286598.1">
    <property type="nucleotide sequence ID" value="NZ_CP076448.1"/>
</dbReference>
<evidence type="ECO:0000313" key="3">
    <source>
        <dbReference type="Proteomes" id="UP000694001"/>
    </source>
</evidence>
<evidence type="ECO:0000313" key="2">
    <source>
        <dbReference type="EMBL" id="QXM25542.1"/>
    </source>
</evidence>
<keyword evidence="3" id="KW-1185">Reference proteome</keyword>
<dbReference type="KEGG" id="elio:KO353_04810"/>
<proteinExistence type="predicted"/>
<dbReference type="Pfam" id="PF04386">
    <property type="entry name" value="SspB"/>
    <property type="match status" value="1"/>
</dbReference>
<protein>
    <recommendedName>
        <fullName evidence="4">Stringent starvation protein B</fullName>
    </recommendedName>
</protein>
<dbReference type="AlphaFoldDB" id="A0A975U3Y5"/>
<evidence type="ECO:0000256" key="1">
    <source>
        <dbReference type="SAM" id="MobiDB-lite"/>
    </source>
</evidence>
<feature type="compositionally biased region" description="Low complexity" evidence="1">
    <location>
        <begin position="134"/>
        <end position="150"/>
    </location>
</feature>
<sequence length="170" mass="18676">MAQDEPGLKDSLLPYESWIQESLRGVMRFALARVAAEGLPGDHHFYITFRTDCPGVVLPERLRAQYPREMTIVLQHQFDDLEATEAEFSVTLYFGGVPARLSIPWSAVTQFADPSVRFGLRFETPDPAPKVSLPAPRQAEAAPMAPAAAAETGPQVVSLDAFRKRPPGKG</sequence>
<evidence type="ECO:0008006" key="4">
    <source>
        <dbReference type="Google" id="ProtNLM"/>
    </source>
</evidence>
<dbReference type="InterPro" id="IPR007481">
    <property type="entry name" value="SspB"/>
</dbReference>
<reference evidence="2" key="1">
    <citation type="submission" date="2021-06" db="EMBL/GenBank/DDBJ databases">
        <title>Elioraea tepida, sp. nov., a moderately thermophilic aerobic anoxygenic phototrophic bacterium isolated from an alkaline siliceous hot spring mat community in Yellowstone National Park, WY, USA.</title>
        <authorList>
            <person name="Saini M.K."/>
            <person name="Yoshida S."/>
            <person name="Sebastian A."/>
            <person name="Hirose S."/>
            <person name="Hara E."/>
            <person name="Tamaki H."/>
            <person name="Soulier N.T."/>
            <person name="Albert I."/>
            <person name="Hanada S."/>
            <person name="Bryant D.A."/>
            <person name="Tank M."/>
        </authorList>
    </citation>
    <scope>NUCLEOTIDE SEQUENCE</scope>
    <source>
        <strain evidence="2">MS-P2</strain>
    </source>
</reference>
<name>A0A975U3Y5_9PROT</name>
<dbReference type="Proteomes" id="UP000694001">
    <property type="component" value="Chromosome"/>
</dbReference>
<accession>A0A975U3Y5</accession>
<dbReference type="EMBL" id="CP076448">
    <property type="protein sequence ID" value="QXM25542.1"/>
    <property type="molecule type" value="Genomic_DNA"/>
</dbReference>
<feature type="region of interest" description="Disordered" evidence="1">
    <location>
        <begin position="129"/>
        <end position="158"/>
    </location>
</feature>
<gene>
    <name evidence="2" type="ORF">KO353_04810</name>
</gene>
<organism evidence="2 3">
    <name type="scientific">Elioraea tepida</name>
    <dbReference type="NCBI Taxonomy" id="2843330"/>
    <lineage>
        <taxon>Bacteria</taxon>
        <taxon>Pseudomonadati</taxon>
        <taxon>Pseudomonadota</taxon>
        <taxon>Alphaproteobacteria</taxon>
        <taxon>Acetobacterales</taxon>
        <taxon>Elioraeaceae</taxon>
        <taxon>Elioraea</taxon>
    </lineage>
</organism>